<dbReference type="SUPFAM" id="SSF160113">
    <property type="entry name" value="YegP-like"/>
    <property type="match status" value="1"/>
</dbReference>
<name>A0ABS9U713_9MICC</name>
<dbReference type="InterPro" id="IPR036913">
    <property type="entry name" value="YegP-like_sf"/>
</dbReference>
<dbReference type="Pfam" id="PF07411">
    <property type="entry name" value="DUF1508"/>
    <property type="match status" value="1"/>
</dbReference>
<proteinExistence type="predicted"/>
<reference evidence="2 3" key="1">
    <citation type="submission" date="2022-03" db="EMBL/GenBank/DDBJ databases">
        <title>Sinomonas sp. isolated from a soil.</title>
        <authorList>
            <person name="Han J."/>
            <person name="Kim D.-U."/>
        </authorList>
    </citation>
    <scope>NUCLEOTIDE SEQUENCE [LARGE SCALE GENOMIC DNA]</scope>
    <source>
        <strain evidence="2 3">5-5</strain>
    </source>
</reference>
<dbReference type="Proteomes" id="UP001202922">
    <property type="component" value="Unassembled WGS sequence"/>
</dbReference>
<gene>
    <name evidence="2" type="ORF">L0M17_21470</name>
</gene>
<evidence type="ECO:0000259" key="1">
    <source>
        <dbReference type="Pfam" id="PF07411"/>
    </source>
</evidence>
<dbReference type="InterPro" id="IPR010879">
    <property type="entry name" value="DUF1508"/>
</dbReference>
<protein>
    <submittedName>
        <fullName evidence="2">DUF1508 domain-containing protein</fullName>
    </submittedName>
</protein>
<evidence type="ECO:0000313" key="3">
    <source>
        <dbReference type="Proteomes" id="UP001202922"/>
    </source>
</evidence>
<dbReference type="Gene3D" id="2.30.29.80">
    <property type="match status" value="1"/>
</dbReference>
<feature type="domain" description="DUF1508" evidence="1">
    <location>
        <begin position="11"/>
        <end position="57"/>
    </location>
</feature>
<comment type="caution">
    <text evidence="2">The sequence shown here is derived from an EMBL/GenBank/DDBJ whole genome shotgun (WGS) entry which is preliminary data.</text>
</comment>
<sequence length="93" mass="9752">MTGTFELLVNSRGYYEFRLLSLTGKVLAVSGPYPDRDSAVAAIALARESAAMARINDQTAQPATPPACLAARPGSPVSMVWMRRGHSAAGSTA</sequence>
<evidence type="ECO:0000313" key="2">
    <source>
        <dbReference type="EMBL" id="MCH6472498.1"/>
    </source>
</evidence>
<organism evidence="2 3">
    <name type="scientific">Sinomonas terrae</name>
    <dbReference type="NCBI Taxonomy" id="2908838"/>
    <lineage>
        <taxon>Bacteria</taxon>
        <taxon>Bacillati</taxon>
        <taxon>Actinomycetota</taxon>
        <taxon>Actinomycetes</taxon>
        <taxon>Micrococcales</taxon>
        <taxon>Micrococcaceae</taxon>
        <taxon>Sinomonas</taxon>
    </lineage>
</organism>
<dbReference type="EMBL" id="JAKZBV010000002">
    <property type="protein sequence ID" value="MCH6472498.1"/>
    <property type="molecule type" value="Genomic_DNA"/>
</dbReference>
<accession>A0ABS9U713</accession>
<keyword evidence="3" id="KW-1185">Reference proteome</keyword>
<dbReference type="RefSeq" id="WP_241056674.1">
    <property type="nucleotide sequence ID" value="NZ_JAKZBV010000002.1"/>
</dbReference>